<organism evidence="3">
    <name type="scientific">mine drainage metagenome</name>
    <dbReference type="NCBI Taxonomy" id="410659"/>
    <lineage>
        <taxon>unclassified sequences</taxon>
        <taxon>metagenomes</taxon>
        <taxon>ecological metagenomes</taxon>
    </lineage>
</organism>
<dbReference type="Pfam" id="PF01443">
    <property type="entry name" value="Viral_helicase1"/>
    <property type="match status" value="1"/>
</dbReference>
<evidence type="ECO:0000256" key="1">
    <source>
        <dbReference type="SAM" id="MobiDB-lite"/>
    </source>
</evidence>
<comment type="caution">
    <text evidence="3">The sequence shown here is derived from an EMBL/GenBank/DDBJ whole genome shotgun (WGS) entry which is preliminary data.</text>
</comment>
<proteinExistence type="predicted"/>
<feature type="region of interest" description="Disordered" evidence="1">
    <location>
        <begin position="284"/>
        <end position="336"/>
    </location>
</feature>
<dbReference type="Gene3D" id="3.40.50.300">
    <property type="entry name" value="P-loop containing nucleotide triphosphate hydrolases"/>
    <property type="match status" value="1"/>
</dbReference>
<feature type="compositionally biased region" description="Basic and acidic residues" evidence="1">
    <location>
        <begin position="304"/>
        <end position="330"/>
    </location>
</feature>
<dbReference type="InterPro" id="IPR027417">
    <property type="entry name" value="P-loop_NTPase"/>
</dbReference>
<feature type="domain" description="(+)RNA virus helicase C-terminal" evidence="2">
    <location>
        <begin position="201"/>
        <end position="269"/>
    </location>
</feature>
<dbReference type="InterPro" id="IPR027351">
    <property type="entry name" value="(+)RNA_virus_helicase_core_dom"/>
</dbReference>
<gene>
    <name evidence="3" type="ORF">B1A_04530</name>
</gene>
<dbReference type="SUPFAM" id="SSF52540">
    <property type="entry name" value="P-loop containing nucleoside triphosphate hydrolases"/>
    <property type="match status" value="1"/>
</dbReference>
<reference evidence="3" key="2">
    <citation type="journal article" date="2014" name="ISME J.">
        <title>Microbial stratification in low pH oxic and suboxic macroscopic growths along an acid mine drainage.</title>
        <authorList>
            <person name="Mendez-Garcia C."/>
            <person name="Mesa V."/>
            <person name="Sprenger R.R."/>
            <person name="Richter M."/>
            <person name="Diez M.S."/>
            <person name="Solano J."/>
            <person name="Bargiela R."/>
            <person name="Golyshina O.V."/>
            <person name="Manteca A."/>
            <person name="Ramos J.L."/>
            <person name="Gallego J.R."/>
            <person name="Llorente I."/>
            <person name="Martins Dos Santos V.A."/>
            <person name="Jensen O.N."/>
            <person name="Pelaez A.I."/>
            <person name="Sanchez J."/>
            <person name="Ferrer M."/>
        </authorList>
    </citation>
    <scope>NUCLEOTIDE SEQUENCE</scope>
</reference>
<evidence type="ECO:0000313" key="3">
    <source>
        <dbReference type="EMBL" id="EQD74303.1"/>
    </source>
</evidence>
<name>T1C0E8_9ZZZZ</name>
<dbReference type="EMBL" id="AUZX01003296">
    <property type="protein sequence ID" value="EQD74303.1"/>
    <property type="molecule type" value="Genomic_DNA"/>
</dbReference>
<accession>T1C0E8</accession>
<reference evidence="3" key="1">
    <citation type="submission" date="2013-08" db="EMBL/GenBank/DDBJ databases">
        <authorList>
            <person name="Mendez C."/>
            <person name="Richter M."/>
            <person name="Ferrer M."/>
            <person name="Sanchez J."/>
        </authorList>
    </citation>
    <scope>NUCLEOTIDE SEQUENCE</scope>
</reference>
<dbReference type="AlphaFoldDB" id="T1C0E8"/>
<protein>
    <submittedName>
        <fullName evidence="3">TrwC protein</fullName>
    </submittedName>
</protein>
<evidence type="ECO:0000259" key="2">
    <source>
        <dbReference type="Pfam" id="PF01443"/>
    </source>
</evidence>
<dbReference type="GO" id="GO:0005524">
    <property type="term" value="F:ATP binding"/>
    <property type="evidence" value="ECO:0007669"/>
    <property type="project" value="InterPro"/>
</dbReference>
<sequence>MAAGAERDNTAAAGLEEDKGSSLRGQAIQHIVSQYLFDSTNGLDTLVIALSRADRLELNEAIIERLAESGRLDLSQKIEVLESKQWTAAQRADAARYRPGDQIEWASGLEDGPRKGEITPVVAQRDGRVTVTRENGTQWTFDPRKTRGFDVADARQLALGEGSRIVARAPLQALREDGKIQRLPSGSALTVVKGHDAGLHVRDARGQVLKLDTTRALRLDHGYVMTADAAQGKTCDKVIAWIRSTQQNLASLDRFYVAISRAREGAAIVTDDAKKLAKRLDMNRGGNETALTPTAAKAVVGPRATERATEPARSPDKRAQSPAATREREYGAAFSR</sequence>